<dbReference type="Pfam" id="PF10079">
    <property type="entry name" value="Rossmann-like_BshC"/>
    <property type="match status" value="1"/>
</dbReference>
<feature type="domain" description="Bacillithiol biosynthesis BshC C-terminal coiled-coil" evidence="4">
    <location>
        <begin position="364"/>
        <end position="518"/>
    </location>
</feature>
<keyword evidence="1 2" id="KW-0436">Ligase</keyword>
<evidence type="ECO:0000313" key="5">
    <source>
        <dbReference type="EMBL" id="MRS61252.1"/>
    </source>
</evidence>
<dbReference type="HAMAP" id="MF_01867">
    <property type="entry name" value="BshC"/>
    <property type="match status" value="1"/>
</dbReference>
<dbReference type="InterPro" id="IPR011199">
    <property type="entry name" value="Bacillithiol_biosynth_BshC"/>
</dbReference>
<dbReference type="InterPro" id="IPR055398">
    <property type="entry name" value="Rossmann-like_BshC"/>
</dbReference>
<accession>A0A7K0EHR2</accession>
<proteinExistence type="inferred from homology"/>
<name>A0A7K0EHR2_9BACT</name>
<dbReference type="Proteomes" id="UP000441754">
    <property type="component" value="Unassembled WGS sequence"/>
</dbReference>
<comment type="caution">
    <text evidence="5">The sequence shown here is derived from an EMBL/GenBank/DDBJ whole genome shotgun (WGS) entry which is preliminary data.</text>
</comment>
<evidence type="ECO:0000256" key="1">
    <source>
        <dbReference type="ARBA" id="ARBA00022598"/>
    </source>
</evidence>
<dbReference type="OrthoDB" id="9765151at2"/>
<dbReference type="AlphaFoldDB" id="A0A7K0EHR2"/>
<dbReference type="NCBIfam" id="TIGR03998">
    <property type="entry name" value="thiol_BshC"/>
    <property type="match status" value="1"/>
</dbReference>
<dbReference type="EC" id="6.-.-.-" evidence="2"/>
<protein>
    <recommendedName>
        <fullName evidence="2">Putative cysteine ligase BshC</fullName>
        <ecNumber evidence="2">6.-.-.-</ecNumber>
    </recommendedName>
</protein>
<evidence type="ECO:0000259" key="4">
    <source>
        <dbReference type="Pfam" id="PF24850"/>
    </source>
</evidence>
<comment type="similarity">
    <text evidence="2">Belongs to the BshC family.</text>
</comment>
<gene>
    <name evidence="2 5" type="primary">bshC</name>
    <name evidence="5" type="ORF">GJJ30_08110</name>
</gene>
<dbReference type="EMBL" id="WJXZ01000004">
    <property type="protein sequence ID" value="MRS61252.1"/>
    <property type="molecule type" value="Genomic_DNA"/>
</dbReference>
<evidence type="ECO:0000313" key="6">
    <source>
        <dbReference type="Proteomes" id="UP000441754"/>
    </source>
</evidence>
<dbReference type="GO" id="GO:0016874">
    <property type="term" value="F:ligase activity"/>
    <property type="evidence" value="ECO:0007669"/>
    <property type="project" value="UniProtKB-UniRule"/>
</dbReference>
<dbReference type="Pfam" id="PF24850">
    <property type="entry name" value="CC_BshC"/>
    <property type="match status" value="1"/>
</dbReference>
<feature type="domain" description="Bacillithiol biosynthesis BshC N-terminal Rossmann-like" evidence="3">
    <location>
        <begin position="1"/>
        <end position="362"/>
    </location>
</feature>
<organism evidence="5 6">
    <name type="scientific">Larkinella terrae</name>
    <dbReference type="NCBI Taxonomy" id="2025311"/>
    <lineage>
        <taxon>Bacteria</taxon>
        <taxon>Pseudomonadati</taxon>
        <taxon>Bacteroidota</taxon>
        <taxon>Cytophagia</taxon>
        <taxon>Cytophagales</taxon>
        <taxon>Spirosomataceae</taxon>
        <taxon>Larkinella</taxon>
    </lineage>
</organism>
<dbReference type="PIRSF" id="PIRSF012535">
    <property type="entry name" value="UCP012535"/>
    <property type="match status" value="1"/>
</dbReference>
<sequence length="519" mass="60531">MDCQYLPLTTTGQFSNLFLDYISQKEVLQPYYNRFPTLEAFADQIKNRPFNDAKRRTLVDVLERQYRHIPNKPDFSVLAQPNTFTVTTGHQLNIFTGPLYVLYKWITTINLAKKLNETYPEYRFVPIYWMASEDHDFAEINHFTLFGKNHTWETEQRGAVGRMNPQELQTLFNEIPEKLFLFEEAYLKHDTLADAVRWYTNELLGNEGLVCLDADDAELKRLFAPIIKDELLNQTTGEIVTKTTQQLEALGYKTQITPREINLFYLEDQLRERIVAKTGPDGVRKYEVLNTDLRFSPEELLALVDEHPERFSPNVVLRPVYQEVILPNLTYIGGPSEVPYWLQLKSVFDHFGIPFPLLMPRNFALYVNPASAKKMEKLGVLPEELFWDEVKLRRTYTQRISANSLDLSDEKACLEQCFSEILNKSVKVDKSLEGAVLAEKTRLMHTIDHLEKRLKKTEEKNYETVLSQLMTLKAKLFPNGGIQERTENYLNFQLNDPQFIQKLLTVFDPLAYQMQILKD</sequence>
<evidence type="ECO:0000256" key="2">
    <source>
        <dbReference type="HAMAP-Rule" id="MF_01867"/>
    </source>
</evidence>
<keyword evidence="6" id="KW-1185">Reference proteome</keyword>
<reference evidence="5 6" key="1">
    <citation type="journal article" date="2018" name="Antonie Van Leeuwenhoek">
        <title>Larkinella terrae sp. nov., isolated from soil on Jeju Island, South Korea.</title>
        <authorList>
            <person name="Ten L.N."/>
            <person name="Jeon J."/>
            <person name="Park S.J."/>
            <person name="Park S."/>
            <person name="Lee S.Y."/>
            <person name="Kim M.K."/>
            <person name="Jung H.Y."/>
        </authorList>
    </citation>
    <scope>NUCLEOTIDE SEQUENCE [LARGE SCALE GENOMIC DNA]</scope>
    <source>
        <strain evidence="5 6">KCTC 52001</strain>
    </source>
</reference>
<evidence type="ECO:0000259" key="3">
    <source>
        <dbReference type="Pfam" id="PF10079"/>
    </source>
</evidence>
<dbReference type="InterPro" id="IPR055399">
    <property type="entry name" value="CC_BshC"/>
</dbReference>
<dbReference type="RefSeq" id="WP_154174654.1">
    <property type="nucleotide sequence ID" value="NZ_WJXZ01000004.1"/>
</dbReference>